<feature type="domain" description="ARB-07466-like C-terminal" evidence="3">
    <location>
        <begin position="87"/>
        <end position="183"/>
    </location>
</feature>
<feature type="domain" description="Peptidoglycan binding-like" evidence="2">
    <location>
        <begin position="569"/>
        <end position="616"/>
    </location>
</feature>
<feature type="region of interest" description="Disordered" evidence="1">
    <location>
        <begin position="452"/>
        <end position="479"/>
    </location>
</feature>
<feature type="compositionally biased region" description="Pro residues" evidence="1">
    <location>
        <begin position="461"/>
        <end position="474"/>
    </location>
</feature>
<evidence type="ECO:0000256" key="1">
    <source>
        <dbReference type="SAM" id="MobiDB-lite"/>
    </source>
</evidence>
<dbReference type="Proteomes" id="UP000321793">
    <property type="component" value="Unassembled WGS sequence"/>
</dbReference>
<dbReference type="Gene3D" id="1.10.101.10">
    <property type="entry name" value="PGBD-like superfamily/PGBD"/>
    <property type="match status" value="5"/>
</dbReference>
<dbReference type="AlphaFoldDB" id="A0A512SWI8"/>
<evidence type="ECO:0008006" key="6">
    <source>
        <dbReference type="Google" id="ProtNLM"/>
    </source>
</evidence>
<feature type="domain" description="Peptidoglycan binding-like" evidence="2">
    <location>
        <begin position="252"/>
        <end position="290"/>
    </location>
</feature>
<evidence type="ECO:0000259" key="3">
    <source>
        <dbReference type="Pfam" id="PF26571"/>
    </source>
</evidence>
<dbReference type="SUPFAM" id="SSF47090">
    <property type="entry name" value="PGBD-like"/>
    <property type="match status" value="5"/>
</dbReference>
<dbReference type="OrthoDB" id="5181100at2"/>
<dbReference type="Pfam" id="PF01471">
    <property type="entry name" value="PG_binding_1"/>
    <property type="match status" value="5"/>
</dbReference>
<comment type="caution">
    <text evidence="4">The sequence shown here is derived from an EMBL/GenBank/DDBJ whole genome shotgun (WGS) entry which is preliminary data.</text>
</comment>
<reference evidence="4 5" key="1">
    <citation type="submission" date="2019-07" db="EMBL/GenBank/DDBJ databases">
        <title>Whole genome shotgun sequence of Knoellia locipacati NBRC 109775.</title>
        <authorList>
            <person name="Hosoyama A."/>
            <person name="Uohara A."/>
            <person name="Ohji S."/>
            <person name="Ichikawa N."/>
        </authorList>
    </citation>
    <scope>NUCLEOTIDE SEQUENCE [LARGE SCALE GENOMIC DNA]</scope>
    <source>
        <strain evidence="4 5">NBRC 109775</strain>
    </source>
</reference>
<dbReference type="InterPro" id="IPR036365">
    <property type="entry name" value="PGBD-like_sf"/>
</dbReference>
<dbReference type="Pfam" id="PF26571">
    <property type="entry name" value="VldE"/>
    <property type="match status" value="1"/>
</dbReference>
<feature type="domain" description="Peptidoglycan binding-like" evidence="2">
    <location>
        <begin position="335"/>
        <end position="373"/>
    </location>
</feature>
<keyword evidence="5" id="KW-1185">Reference proteome</keyword>
<organism evidence="4 5">
    <name type="scientific">Knoellia locipacati</name>
    <dbReference type="NCBI Taxonomy" id="882824"/>
    <lineage>
        <taxon>Bacteria</taxon>
        <taxon>Bacillati</taxon>
        <taxon>Actinomycetota</taxon>
        <taxon>Actinomycetes</taxon>
        <taxon>Micrococcales</taxon>
        <taxon>Intrasporangiaceae</taxon>
        <taxon>Knoellia</taxon>
    </lineage>
</organism>
<dbReference type="RefSeq" id="WP_147061836.1">
    <property type="nucleotide sequence ID" value="NZ_BAABDN010000001.1"/>
</dbReference>
<accession>A0A512SWI8</accession>
<dbReference type="InterPro" id="IPR058593">
    <property type="entry name" value="ARB_07466-like_C"/>
</dbReference>
<proteinExistence type="predicted"/>
<dbReference type="InterPro" id="IPR036366">
    <property type="entry name" value="PGBDSf"/>
</dbReference>
<feature type="domain" description="Peptidoglycan binding-like" evidence="2">
    <location>
        <begin position="508"/>
        <end position="546"/>
    </location>
</feature>
<name>A0A512SWI8_9MICO</name>
<feature type="domain" description="Peptidoglycan binding-like" evidence="2">
    <location>
        <begin position="405"/>
        <end position="449"/>
    </location>
</feature>
<sequence length="620" mass="64459">MTRATLPATSTRGPVRALGAVSVSLLSIPLGFSVAGGSATAAVHASVPPPPTKALPAELDIAPKYQAGYRCLTGDLPGPTAFAQLLNATYGKHVYGINRTCAAEHGEGRALDWMNNAYTADGLALGNAITRWLAAPDAQGRPGAMARRFGINYIIWNRQMWRAYDPGRGWAPYSGVSPHTDHIHISFTWDGAYKQTSWWTGKALTEVRFTGPTTSAGAPLPVVTPPLTASGYPLLKRGDSGKDVQLAQGVLGLTKDGQFGPGTETTLKSWQTRNAVPVTGQLDNATWTKMVALKLVPSRNGGSTTTTSPLSAYVDTVLQRGSKGAAVVALQKALGLSADGNFGPGTETKVKAYQTSKKIPATGIVAKSTWQALMGTTPTSPTAHPLQQFATQVLQRGSKGAAVTALQKALAIGADGTFGPGTEAKVIAYQKAKGLTPTGVVAATTWAALMGQTSTGTPTTTTPPAPTTPTPPPASSATTTQFTAYKSTVLRPGSKGAPVKVLQAGLGGVAVDGSFGPATTRAVQALQKRWSLPATGIVNLKTWNRLELTVHPLIGYWSTVAKLGTSGRNVAALQQALRIKVDGNFGPATLAAVKAAQARAKLSQTGVVATLTWRAIEKQM</sequence>
<evidence type="ECO:0000259" key="2">
    <source>
        <dbReference type="Pfam" id="PF01471"/>
    </source>
</evidence>
<evidence type="ECO:0000313" key="5">
    <source>
        <dbReference type="Proteomes" id="UP000321793"/>
    </source>
</evidence>
<evidence type="ECO:0000313" key="4">
    <source>
        <dbReference type="EMBL" id="GEQ12297.1"/>
    </source>
</evidence>
<dbReference type="EMBL" id="BKBA01000003">
    <property type="protein sequence ID" value="GEQ12297.1"/>
    <property type="molecule type" value="Genomic_DNA"/>
</dbReference>
<dbReference type="InterPro" id="IPR002477">
    <property type="entry name" value="Peptidoglycan-bd-like"/>
</dbReference>
<protein>
    <recommendedName>
        <fullName evidence="6">Peptidoglycan-binding protein</fullName>
    </recommendedName>
</protein>
<gene>
    <name evidence="4" type="ORF">KLO01_03440</name>
</gene>